<protein>
    <recommendedName>
        <fullName evidence="2">Tail fiber assembly protein</fullName>
    </recommendedName>
</protein>
<dbReference type="EMBL" id="MT993628">
    <property type="protein sequence ID" value="QOV05610.1"/>
    <property type="molecule type" value="Genomic_DNA"/>
</dbReference>
<organism evidence="1">
    <name type="scientific">feces metagenome</name>
    <dbReference type="NCBI Taxonomy" id="1861841"/>
    <lineage>
        <taxon>unclassified sequences</taxon>
        <taxon>metagenomes</taxon>
        <taxon>organismal metagenomes</taxon>
    </lineage>
</organism>
<dbReference type="Pfam" id="PF02413">
    <property type="entry name" value="Caudo_TAP"/>
    <property type="match status" value="1"/>
</dbReference>
<name>A0A7M2QN89_9ZZZZ</name>
<dbReference type="InterPro" id="IPR003458">
    <property type="entry name" value="Phage_T4_Gp38_tail_assem"/>
</dbReference>
<proteinExistence type="predicted"/>
<evidence type="ECO:0000313" key="1">
    <source>
        <dbReference type="EMBL" id="QOV05610.1"/>
    </source>
</evidence>
<evidence type="ECO:0008006" key="2">
    <source>
        <dbReference type="Google" id="ProtNLM"/>
    </source>
</evidence>
<sequence>MIYFYSAKNNAFYPQELKEAYQRADTWPDDLVEITEEEYQPIILAQSFGKVIAADNNGFPVLKEPVINWQGKAKSDLKNRILDVNNIVSDWKAELQLGTLSEENKAKLISWLEYANKLKALDVGDVTTEDDYKNIDWPAKPA</sequence>
<reference evidence="1" key="1">
    <citation type="submission" date="2020-09" db="EMBL/GenBank/DDBJ databases">
        <authorList>
            <person name="Eze J.U."/>
            <person name="Rahube T.O."/>
        </authorList>
    </citation>
    <scope>NUCLEOTIDE SEQUENCE</scope>
</reference>
<dbReference type="AlphaFoldDB" id="A0A7M2QN89"/>
<accession>A0A7M2QN89</accession>